<keyword evidence="1" id="KW-0472">Membrane</keyword>
<feature type="transmembrane region" description="Helical" evidence="1">
    <location>
        <begin position="7"/>
        <end position="30"/>
    </location>
</feature>
<sequence>MKCSAEYLHCAFVFGNMSIYCQCFSFIVSLQIDNLENVSFCLTTCQQSRLVIEIGTLFLSVTYLLKLLNKYARNVLVFCTNVLLLSISFHTFHQFPFLTRWP</sequence>
<name>A0A8D8QT04_9HEMI</name>
<proteinExistence type="predicted"/>
<keyword evidence="1" id="KW-1133">Transmembrane helix</keyword>
<dbReference type="AlphaFoldDB" id="A0A8D8QT04"/>
<organism evidence="2">
    <name type="scientific">Cacopsylla melanoneura</name>
    <dbReference type="NCBI Taxonomy" id="428564"/>
    <lineage>
        <taxon>Eukaryota</taxon>
        <taxon>Metazoa</taxon>
        <taxon>Ecdysozoa</taxon>
        <taxon>Arthropoda</taxon>
        <taxon>Hexapoda</taxon>
        <taxon>Insecta</taxon>
        <taxon>Pterygota</taxon>
        <taxon>Neoptera</taxon>
        <taxon>Paraneoptera</taxon>
        <taxon>Hemiptera</taxon>
        <taxon>Sternorrhyncha</taxon>
        <taxon>Psylloidea</taxon>
        <taxon>Psyllidae</taxon>
        <taxon>Psyllinae</taxon>
        <taxon>Cacopsylla</taxon>
    </lineage>
</organism>
<feature type="transmembrane region" description="Helical" evidence="1">
    <location>
        <begin position="50"/>
        <end position="68"/>
    </location>
</feature>
<evidence type="ECO:0000256" key="1">
    <source>
        <dbReference type="SAM" id="Phobius"/>
    </source>
</evidence>
<feature type="transmembrane region" description="Helical" evidence="1">
    <location>
        <begin position="75"/>
        <end position="92"/>
    </location>
</feature>
<accession>A0A8D8QT04</accession>
<evidence type="ECO:0000313" key="2">
    <source>
        <dbReference type="EMBL" id="CAG6636945.1"/>
    </source>
</evidence>
<protein>
    <submittedName>
        <fullName evidence="2">Uncharacterized protein</fullName>
    </submittedName>
</protein>
<keyword evidence="1" id="KW-0812">Transmembrane</keyword>
<reference evidence="2" key="1">
    <citation type="submission" date="2021-05" db="EMBL/GenBank/DDBJ databases">
        <authorList>
            <person name="Alioto T."/>
            <person name="Alioto T."/>
            <person name="Gomez Garrido J."/>
        </authorList>
    </citation>
    <scope>NUCLEOTIDE SEQUENCE</scope>
</reference>
<dbReference type="EMBL" id="HBUF01096480">
    <property type="protein sequence ID" value="CAG6636945.1"/>
    <property type="molecule type" value="Transcribed_RNA"/>
</dbReference>